<accession>A0ABN1F6T7</accession>
<dbReference type="SUPFAM" id="SSF52317">
    <property type="entry name" value="Class I glutamine amidotransferase-like"/>
    <property type="match status" value="1"/>
</dbReference>
<dbReference type="InterPro" id="IPR018060">
    <property type="entry name" value="HTH_AraC"/>
</dbReference>
<keyword evidence="1" id="KW-0805">Transcription regulation</keyword>
<organism evidence="5 6">
    <name type="scientific">Craurococcus roseus</name>
    <dbReference type="NCBI Taxonomy" id="77585"/>
    <lineage>
        <taxon>Bacteria</taxon>
        <taxon>Pseudomonadati</taxon>
        <taxon>Pseudomonadota</taxon>
        <taxon>Alphaproteobacteria</taxon>
        <taxon>Acetobacterales</taxon>
        <taxon>Acetobacteraceae</taxon>
        <taxon>Craurococcus</taxon>
    </lineage>
</organism>
<evidence type="ECO:0000256" key="3">
    <source>
        <dbReference type="SAM" id="MobiDB-lite"/>
    </source>
</evidence>
<protein>
    <submittedName>
        <fullName evidence="5">GlxA family transcriptional regulator</fullName>
    </submittedName>
</protein>
<sequence>MGRATAIVVFPGFQLLDAAGPVAAFEIAERLRPGSYDLALLAPSGGRVASSSGLALAARPLRRRRPIDTVVVSGGDIVRSMPAAREVVAWLRRVKARRVASVCSGAYLLAEAGLLDGRRATTHWASTDDFGRRYPKIRLEAERIFVRDGDVWTSAGISAGIDLALALIEDDLGPQIARRTAQQLVVHQRRPGGQSQFSALVELCGRTGRFTGLIEWMRARLAEPLTVERLADRAAMSPRNFARAFAAETGTTPAKAVERLRLETARTAVESGHAPLERIAETAGFGDAGRMRRAFLRGFGQPPQALRRAARISAQPRAGAAPCDARPPERWKEPRRAAPGGFASPERPSRTPTPS</sequence>
<evidence type="ECO:0000313" key="5">
    <source>
        <dbReference type="EMBL" id="GAA0583846.1"/>
    </source>
</evidence>
<proteinExistence type="predicted"/>
<evidence type="ECO:0000259" key="4">
    <source>
        <dbReference type="PROSITE" id="PS01124"/>
    </source>
</evidence>
<keyword evidence="6" id="KW-1185">Reference proteome</keyword>
<dbReference type="InterPro" id="IPR052158">
    <property type="entry name" value="INH-QAR"/>
</dbReference>
<feature type="region of interest" description="Disordered" evidence="3">
    <location>
        <begin position="310"/>
        <end position="355"/>
    </location>
</feature>
<feature type="compositionally biased region" description="Basic and acidic residues" evidence="3">
    <location>
        <begin position="326"/>
        <end position="336"/>
    </location>
</feature>
<dbReference type="Gene3D" id="1.10.10.60">
    <property type="entry name" value="Homeodomain-like"/>
    <property type="match status" value="1"/>
</dbReference>
<dbReference type="InterPro" id="IPR009057">
    <property type="entry name" value="Homeodomain-like_sf"/>
</dbReference>
<dbReference type="PANTHER" id="PTHR43130:SF3">
    <property type="entry name" value="HTH-TYPE TRANSCRIPTIONAL REGULATOR RV1931C"/>
    <property type="match status" value="1"/>
</dbReference>
<comment type="caution">
    <text evidence="5">The sequence shown here is derived from an EMBL/GenBank/DDBJ whole genome shotgun (WGS) entry which is preliminary data.</text>
</comment>
<dbReference type="EMBL" id="BAAAFZ010000028">
    <property type="protein sequence ID" value="GAA0583846.1"/>
    <property type="molecule type" value="Genomic_DNA"/>
</dbReference>
<gene>
    <name evidence="5" type="ORF">GCM10009416_22840</name>
</gene>
<dbReference type="PROSITE" id="PS01124">
    <property type="entry name" value="HTH_ARAC_FAMILY_2"/>
    <property type="match status" value="1"/>
</dbReference>
<dbReference type="Gene3D" id="3.40.50.880">
    <property type="match status" value="1"/>
</dbReference>
<dbReference type="Proteomes" id="UP001501588">
    <property type="component" value="Unassembled WGS sequence"/>
</dbReference>
<dbReference type="PANTHER" id="PTHR43130">
    <property type="entry name" value="ARAC-FAMILY TRANSCRIPTIONAL REGULATOR"/>
    <property type="match status" value="1"/>
</dbReference>
<evidence type="ECO:0000256" key="2">
    <source>
        <dbReference type="ARBA" id="ARBA00023163"/>
    </source>
</evidence>
<dbReference type="Pfam" id="PF01965">
    <property type="entry name" value="DJ-1_PfpI"/>
    <property type="match status" value="1"/>
</dbReference>
<reference evidence="5 6" key="1">
    <citation type="journal article" date="2019" name="Int. J. Syst. Evol. Microbiol.">
        <title>The Global Catalogue of Microorganisms (GCM) 10K type strain sequencing project: providing services to taxonomists for standard genome sequencing and annotation.</title>
        <authorList>
            <consortium name="The Broad Institute Genomics Platform"/>
            <consortium name="The Broad Institute Genome Sequencing Center for Infectious Disease"/>
            <person name="Wu L."/>
            <person name="Ma J."/>
        </authorList>
    </citation>
    <scope>NUCLEOTIDE SEQUENCE [LARGE SCALE GENOMIC DNA]</scope>
    <source>
        <strain evidence="5 6">JCM 9933</strain>
    </source>
</reference>
<name>A0ABN1F6T7_9PROT</name>
<feature type="domain" description="HTH araC/xylS-type" evidence="4">
    <location>
        <begin position="211"/>
        <end position="309"/>
    </location>
</feature>
<evidence type="ECO:0000313" key="6">
    <source>
        <dbReference type="Proteomes" id="UP001501588"/>
    </source>
</evidence>
<dbReference type="Pfam" id="PF12833">
    <property type="entry name" value="HTH_18"/>
    <property type="match status" value="1"/>
</dbReference>
<dbReference type="RefSeq" id="WP_343895425.1">
    <property type="nucleotide sequence ID" value="NZ_BAAAFZ010000028.1"/>
</dbReference>
<evidence type="ECO:0000256" key="1">
    <source>
        <dbReference type="ARBA" id="ARBA00023015"/>
    </source>
</evidence>
<keyword evidence="2" id="KW-0804">Transcription</keyword>
<dbReference type="InterPro" id="IPR002818">
    <property type="entry name" value="DJ-1/PfpI"/>
</dbReference>
<dbReference type="SMART" id="SM00342">
    <property type="entry name" value="HTH_ARAC"/>
    <property type="match status" value="1"/>
</dbReference>
<dbReference type="InterPro" id="IPR029062">
    <property type="entry name" value="Class_I_gatase-like"/>
</dbReference>
<feature type="compositionally biased region" description="Low complexity" evidence="3">
    <location>
        <begin position="344"/>
        <end position="355"/>
    </location>
</feature>
<dbReference type="CDD" id="cd03137">
    <property type="entry name" value="GATase1_AraC_1"/>
    <property type="match status" value="1"/>
</dbReference>
<dbReference type="SUPFAM" id="SSF46689">
    <property type="entry name" value="Homeodomain-like"/>
    <property type="match status" value="2"/>
</dbReference>